<evidence type="ECO:0000313" key="2">
    <source>
        <dbReference type="EMBL" id="MCM1990986.1"/>
    </source>
</evidence>
<dbReference type="PANTHER" id="PTHR46333:SF2">
    <property type="entry name" value="CYTOKINESIS PROTEIN 3"/>
    <property type="match status" value="1"/>
</dbReference>
<name>A0A9J6P2J0_9CLOT</name>
<dbReference type="Pfam" id="PF01841">
    <property type="entry name" value="Transglut_core"/>
    <property type="match status" value="1"/>
</dbReference>
<organism evidence="2 3">
    <name type="scientific">Oceanirhabdus seepicola</name>
    <dbReference type="NCBI Taxonomy" id="2828781"/>
    <lineage>
        <taxon>Bacteria</taxon>
        <taxon>Bacillati</taxon>
        <taxon>Bacillota</taxon>
        <taxon>Clostridia</taxon>
        <taxon>Eubacteriales</taxon>
        <taxon>Clostridiaceae</taxon>
        <taxon>Oceanirhabdus</taxon>
    </lineage>
</organism>
<dbReference type="Proteomes" id="UP001056429">
    <property type="component" value="Unassembled WGS sequence"/>
</dbReference>
<dbReference type="PANTHER" id="PTHR46333">
    <property type="entry name" value="CYTOKINESIS PROTEIN 3"/>
    <property type="match status" value="1"/>
</dbReference>
<dbReference type="SUPFAM" id="SSF54001">
    <property type="entry name" value="Cysteine proteinases"/>
    <property type="match status" value="1"/>
</dbReference>
<protein>
    <recommendedName>
        <fullName evidence="1">Transglutaminase-like domain-containing protein</fullName>
    </recommendedName>
</protein>
<dbReference type="EMBL" id="JAGSOJ010000003">
    <property type="protein sequence ID" value="MCM1990986.1"/>
    <property type="molecule type" value="Genomic_DNA"/>
</dbReference>
<reference evidence="2" key="1">
    <citation type="journal article" date="2021" name="mSystems">
        <title>Bacteria and Archaea Synergistically Convert Glycine Betaine to Biogenic Methane in the Formosa Cold Seep of the South China Sea.</title>
        <authorList>
            <person name="Li L."/>
            <person name="Zhang W."/>
            <person name="Zhang S."/>
            <person name="Song L."/>
            <person name="Sun Q."/>
            <person name="Zhang H."/>
            <person name="Xiang H."/>
            <person name="Dong X."/>
        </authorList>
    </citation>
    <scope>NUCLEOTIDE SEQUENCE</scope>
    <source>
        <strain evidence="2">ZWT</strain>
    </source>
</reference>
<sequence>MKKTQKYIRFVAMIGLLFTLHIATVLAEDNEIIWDKFSKSYVKNDKVWTIKFNTFIGEIGAIEDFIFVKDDNGESFPVVVELKNDTVVVSPKKTYGNGESYKLIIENELKSSNGIPLKERVIMPFNIEDNEALVKGKLKSELLLGHKDVDIKEYNISKDEIVDIINDIINYTPEIFYYDGFKYSYEASGGLVESVSFNYSYSLEEIEEMKVELYNKIDWVLMNVINDSMNDYEKELAIHDYIINNAVYDIENLNNDTLKHSAYSMYGILIEGKAVCTGYAKTMQYFLDKSNIDNQLIFGDANGQSHVWNLVKLNGEYYHLDATFDDPVSSQENILRRNYFNVTDELIKKNHIWNTEEYTKAVSMNENYFVRNESYAEDETELISIIKMRIKNGEKDINVLIKDMVVDIPSVVRSAGYKGAFSYSFDEAIGVMGVVLK</sequence>
<feature type="domain" description="Transglutaminase-like" evidence="1">
    <location>
        <begin position="225"/>
        <end position="322"/>
    </location>
</feature>
<keyword evidence="3" id="KW-1185">Reference proteome</keyword>
<accession>A0A9J6P2J0</accession>
<dbReference type="AlphaFoldDB" id="A0A9J6P2J0"/>
<dbReference type="InterPro" id="IPR038765">
    <property type="entry name" value="Papain-like_cys_pep_sf"/>
</dbReference>
<dbReference type="InterPro" id="IPR002931">
    <property type="entry name" value="Transglutaminase-like"/>
</dbReference>
<evidence type="ECO:0000259" key="1">
    <source>
        <dbReference type="Pfam" id="PF01841"/>
    </source>
</evidence>
<dbReference type="RefSeq" id="WP_250860096.1">
    <property type="nucleotide sequence ID" value="NZ_JAGSOJ010000003.1"/>
</dbReference>
<dbReference type="GO" id="GO:0005737">
    <property type="term" value="C:cytoplasm"/>
    <property type="evidence" value="ECO:0007669"/>
    <property type="project" value="TreeGrafter"/>
</dbReference>
<dbReference type="Gene3D" id="3.10.620.30">
    <property type="match status" value="1"/>
</dbReference>
<evidence type="ECO:0000313" key="3">
    <source>
        <dbReference type="Proteomes" id="UP001056429"/>
    </source>
</evidence>
<gene>
    <name evidence="2" type="ORF">KDK92_14740</name>
</gene>
<reference evidence="2" key="2">
    <citation type="submission" date="2021-04" db="EMBL/GenBank/DDBJ databases">
        <authorList>
            <person name="Dong X."/>
        </authorList>
    </citation>
    <scope>NUCLEOTIDE SEQUENCE</scope>
    <source>
        <strain evidence="2">ZWT</strain>
    </source>
</reference>
<comment type="caution">
    <text evidence="2">The sequence shown here is derived from an EMBL/GenBank/DDBJ whole genome shotgun (WGS) entry which is preliminary data.</text>
</comment>
<dbReference type="InterPro" id="IPR052557">
    <property type="entry name" value="CAP/Cytokinesis_protein"/>
</dbReference>
<proteinExistence type="predicted"/>